<keyword evidence="3" id="KW-1185">Reference proteome</keyword>
<reference evidence="2" key="3">
    <citation type="submission" date="2025-09" db="UniProtKB">
        <authorList>
            <consortium name="Ensembl"/>
        </authorList>
    </citation>
    <scope>IDENTIFICATION</scope>
</reference>
<reference evidence="2" key="2">
    <citation type="submission" date="2025-08" db="UniProtKB">
        <authorList>
            <consortium name="Ensembl"/>
        </authorList>
    </citation>
    <scope>IDENTIFICATION</scope>
</reference>
<dbReference type="PANTHER" id="PTHR12156">
    <property type="entry name" value="PLECKSTRIN HOMOLOGY-LIKE DOMAIN, FAMILY B, MEMBER 3"/>
    <property type="match status" value="1"/>
</dbReference>
<evidence type="ECO:0000313" key="3">
    <source>
        <dbReference type="Proteomes" id="UP000314982"/>
    </source>
</evidence>
<evidence type="ECO:0000313" key="2">
    <source>
        <dbReference type="Ensembl" id="ENSHHUP00000000330.1"/>
    </source>
</evidence>
<dbReference type="Ensembl" id="ENSHHUT00000000340.1">
    <property type="protein sequence ID" value="ENSHHUP00000000330.1"/>
    <property type="gene ID" value="ENSHHUG00000000239.1"/>
</dbReference>
<dbReference type="InterPro" id="IPR052212">
    <property type="entry name" value="PH-like_domain"/>
</dbReference>
<dbReference type="AlphaFoldDB" id="A0A4W5JQ76"/>
<dbReference type="GO" id="GO:0070507">
    <property type="term" value="P:regulation of microtubule cytoskeleton organization"/>
    <property type="evidence" value="ECO:0007669"/>
    <property type="project" value="TreeGrafter"/>
</dbReference>
<sequence length="150" mass="16797">MKEHFRFLEERRRGSKENSSHLSDTLPRKRSQQALSHYSSSTLGRSLSPKSHLPLSQSSSCGSIIPRGLSISPRVLETRRLLKAGHSQLYMSENRQRLVDLCSRTVSESNVFLDPFHYADNGHGFDTLSVDSSDSMETSISACSPDNISR</sequence>
<organism evidence="2 3">
    <name type="scientific">Hucho hucho</name>
    <name type="common">huchen</name>
    <dbReference type="NCBI Taxonomy" id="62062"/>
    <lineage>
        <taxon>Eukaryota</taxon>
        <taxon>Metazoa</taxon>
        <taxon>Chordata</taxon>
        <taxon>Craniata</taxon>
        <taxon>Vertebrata</taxon>
        <taxon>Euteleostomi</taxon>
        <taxon>Actinopterygii</taxon>
        <taxon>Neopterygii</taxon>
        <taxon>Teleostei</taxon>
        <taxon>Protacanthopterygii</taxon>
        <taxon>Salmoniformes</taxon>
        <taxon>Salmonidae</taxon>
        <taxon>Salmoninae</taxon>
        <taxon>Hucho</taxon>
    </lineage>
</organism>
<evidence type="ECO:0000256" key="1">
    <source>
        <dbReference type="SAM" id="MobiDB-lite"/>
    </source>
</evidence>
<reference evidence="3" key="1">
    <citation type="submission" date="2018-06" db="EMBL/GenBank/DDBJ databases">
        <title>Genome assembly of Danube salmon.</title>
        <authorList>
            <person name="Macqueen D.J."/>
            <person name="Gundappa M.K."/>
        </authorList>
    </citation>
    <scope>NUCLEOTIDE SEQUENCE [LARGE SCALE GENOMIC DNA]</scope>
</reference>
<dbReference type="GeneTree" id="ENSGT00940000156371"/>
<accession>A0A4W5JQ76</accession>
<protein>
    <submittedName>
        <fullName evidence="2">Uncharacterized protein</fullName>
    </submittedName>
</protein>
<dbReference type="GO" id="GO:0045180">
    <property type="term" value="C:basal cortex"/>
    <property type="evidence" value="ECO:0007669"/>
    <property type="project" value="TreeGrafter"/>
</dbReference>
<feature type="compositionally biased region" description="Polar residues" evidence="1">
    <location>
        <begin position="32"/>
        <end position="62"/>
    </location>
</feature>
<feature type="region of interest" description="Disordered" evidence="1">
    <location>
        <begin position="1"/>
        <end position="67"/>
    </location>
</feature>
<feature type="compositionally biased region" description="Basic and acidic residues" evidence="1">
    <location>
        <begin position="1"/>
        <end position="19"/>
    </location>
</feature>
<dbReference type="PANTHER" id="PTHR12156:SF21">
    <property type="entry name" value="PLECKSTRIN HOMOLOGY-LIKE DOMAIN FAMILY B MEMBER 2"/>
    <property type="match status" value="1"/>
</dbReference>
<name>A0A4W5JQ76_9TELE</name>
<proteinExistence type="predicted"/>
<dbReference type="Proteomes" id="UP000314982">
    <property type="component" value="Unassembled WGS sequence"/>
</dbReference>